<protein>
    <submittedName>
        <fullName evidence="1">Uncharacterized protein</fullName>
    </submittedName>
</protein>
<comment type="caution">
    <text evidence="1">The sequence shown here is derived from an EMBL/GenBank/DDBJ whole genome shotgun (WGS) entry which is preliminary data.</text>
</comment>
<accession>A0A1F5YEE6</accession>
<dbReference type="EMBL" id="MFIV01000093">
    <property type="protein sequence ID" value="OGF98519.1"/>
    <property type="molecule type" value="Genomic_DNA"/>
</dbReference>
<sequence>MSGTVSARLRAVYRDRKVRGCEGEPPWGCKIITRPESLKVRLDVAPAPGWLAKVGLGSSGILKETGGGALS</sequence>
<organism evidence="1 2">
    <name type="scientific">Candidatus Glassbacteria bacterium GWA2_58_10</name>
    <dbReference type="NCBI Taxonomy" id="1817865"/>
    <lineage>
        <taxon>Bacteria</taxon>
        <taxon>Candidatus Glassiibacteriota</taxon>
    </lineage>
</organism>
<gene>
    <name evidence="1" type="ORF">A2Z86_04790</name>
</gene>
<reference evidence="1 2" key="1">
    <citation type="journal article" date="2016" name="Nat. Commun.">
        <title>Thousands of microbial genomes shed light on interconnected biogeochemical processes in an aquifer system.</title>
        <authorList>
            <person name="Anantharaman K."/>
            <person name="Brown C.T."/>
            <person name="Hug L.A."/>
            <person name="Sharon I."/>
            <person name="Castelle C.J."/>
            <person name="Probst A.J."/>
            <person name="Thomas B.C."/>
            <person name="Singh A."/>
            <person name="Wilkins M.J."/>
            <person name="Karaoz U."/>
            <person name="Brodie E.L."/>
            <person name="Williams K.H."/>
            <person name="Hubbard S.S."/>
            <person name="Banfield J.F."/>
        </authorList>
    </citation>
    <scope>NUCLEOTIDE SEQUENCE [LARGE SCALE GENOMIC DNA]</scope>
</reference>
<dbReference type="Proteomes" id="UP000176992">
    <property type="component" value="Unassembled WGS sequence"/>
</dbReference>
<name>A0A1F5YEE6_9BACT</name>
<evidence type="ECO:0000313" key="2">
    <source>
        <dbReference type="Proteomes" id="UP000176992"/>
    </source>
</evidence>
<proteinExistence type="predicted"/>
<evidence type="ECO:0000313" key="1">
    <source>
        <dbReference type="EMBL" id="OGF98519.1"/>
    </source>
</evidence>
<dbReference type="AlphaFoldDB" id="A0A1F5YEE6"/>